<proteinExistence type="predicted"/>
<name>A0A7H9ANK1_9FLAO</name>
<evidence type="ECO:0000313" key="1">
    <source>
        <dbReference type="EMBL" id="QLG45017.1"/>
    </source>
</evidence>
<dbReference type="RefSeq" id="WP_179241307.1">
    <property type="nucleotide sequence ID" value="NZ_CP058595.1"/>
</dbReference>
<sequence length="187" mass="21216">MDKVLKRFTDILCGTLDNTAQVEAEKQAGKQIHPYAKHVTDIFSHRVFNRPEGHEGIYVLEESYYTYPGKKMDIKPLLFYLTSDGKSKVFLQSVQIPEKFNAAEATNANANFVLDYNDLSIRPFGIAEYSLMETNQFTTNHIGIIGPGMTFQLTETLSDGHLSVMEIVRKDGIKLTPYDTPIEYIKI</sequence>
<accession>A0A7H9ANK1</accession>
<organism evidence="1 2">
    <name type="scientific">Costertonia aggregata</name>
    <dbReference type="NCBI Taxonomy" id="343403"/>
    <lineage>
        <taxon>Bacteria</taxon>
        <taxon>Pseudomonadati</taxon>
        <taxon>Bacteroidota</taxon>
        <taxon>Flavobacteriia</taxon>
        <taxon>Flavobacteriales</taxon>
        <taxon>Flavobacteriaceae</taxon>
        <taxon>Costertonia</taxon>
    </lineage>
</organism>
<dbReference type="KEGG" id="cagg:HYG79_06510"/>
<dbReference type="EMBL" id="CP058595">
    <property type="protein sequence ID" value="QLG45017.1"/>
    <property type="molecule type" value="Genomic_DNA"/>
</dbReference>
<dbReference type="Proteomes" id="UP000509302">
    <property type="component" value="Chromosome"/>
</dbReference>
<gene>
    <name evidence="1" type="ORF">HYG79_06510</name>
</gene>
<protein>
    <submittedName>
        <fullName evidence="1">Uncharacterized protein</fullName>
    </submittedName>
</protein>
<reference evidence="1 2" key="1">
    <citation type="journal article" date="2006" name="Int. J. Syst. Evol. Microbiol.">
        <title>Costertonia aggregata gen. nov., sp. nov., a mesophilic marine bacterium of the family Flavobacteriaceae, isolated from a mature biofilm.</title>
        <authorList>
            <person name="Kwon K.K."/>
            <person name="Lee Y.K."/>
            <person name="Lee H.K."/>
        </authorList>
    </citation>
    <scope>NUCLEOTIDE SEQUENCE [LARGE SCALE GENOMIC DNA]</scope>
    <source>
        <strain evidence="1 2">KCCM 42265</strain>
    </source>
</reference>
<keyword evidence="2" id="KW-1185">Reference proteome</keyword>
<dbReference type="AlphaFoldDB" id="A0A7H9ANK1"/>
<evidence type="ECO:0000313" key="2">
    <source>
        <dbReference type="Proteomes" id="UP000509302"/>
    </source>
</evidence>